<comment type="caution">
    <text evidence="2">The sequence shown here is derived from an EMBL/GenBank/DDBJ whole genome shotgun (WGS) entry which is preliminary data.</text>
</comment>
<accession>A0ABV5PFG4</accession>
<reference evidence="2 3" key="1">
    <citation type="submission" date="2024-09" db="EMBL/GenBank/DDBJ databases">
        <authorList>
            <person name="Sun Q."/>
            <person name="Mori K."/>
        </authorList>
    </citation>
    <scope>NUCLEOTIDE SEQUENCE [LARGE SCALE GENOMIC DNA]</scope>
    <source>
        <strain evidence="2 3">JCM 4362</strain>
    </source>
</reference>
<organism evidence="2 3">
    <name type="scientific">Streptomyces cremeus</name>
    <dbReference type="NCBI Taxonomy" id="66881"/>
    <lineage>
        <taxon>Bacteria</taxon>
        <taxon>Bacillati</taxon>
        <taxon>Actinomycetota</taxon>
        <taxon>Actinomycetes</taxon>
        <taxon>Kitasatosporales</taxon>
        <taxon>Streptomycetaceae</taxon>
        <taxon>Streptomyces</taxon>
    </lineage>
</organism>
<evidence type="ECO:0000313" key="3">
    <source>
        <dbReference type="Proteomes" id="UP001589718"/>
    </source>
</evidence>
<dbReference type="Proteomes" id="UP001589718">
    <property type="component" value="Unassembled WGS sequence"/>
</dbReference>
<feature type="region of interest" description="Disordered" evidence="1">
    <location>
        <begin position="158"/>
        <end position="180"/>
    </location>
</feature>
<dbReference type="RefSeq" id="WP_345228685.1">
    <property type="nucleotide sequence ID" value="NZ_BAAAXE010000015.1"/>
</dbReference>
<evidence type="ECO:0000256" key="1">
    <source>
        <dbReference type="SAM" id="MobiDB-lite"/>
    </source>
</evidence>
<dbReference type="EMBL" id="JBHMCR010000009">
    <property type="protein sequence ID" value="MFB9521932.1"/>
    <property type="molecule type" value="Genomic_DNA"/>
</dbReference>
<gene>
    <name evidence="2" type="ORF">ACFFTU_18465</name>
</gene>
<protein>
    <submittedName>
        <fullName evidence="2">Uncharacterized protein</fullName>
    </submittedName>
</protein>
<keyword evidence="3" id="KW-1185">Reference proteome</keyword>
<evidence type="ECO:0000313" key="2">
    <source>
        <dbReference type="EMBL" id="MFB9521932.1"/>
    </source>
</evidence>
<proteinExistence type="predicted"/>
<sequence length="180" mass="18981">MTFEALALNHSVDGPRLTVTGAKPGEMTITTHRGPAVVPAWLFSLAGYASPLKHAAVTPSEPPRSPLAPAENVPGNSLQHVVRIAANGRSVSVMAIRGQCDNVPAVKALETRGSVVLTSYASREAAGKLCTKQGKEEHVTVRMKRTLGDRVLLDALSGRPLTHRPETGLSVSRGGPPLQE</sequence>
<name>A0ABV5PFG4_STRCM</name>